<gene>
    <name evidence="3" type="ORF">QN062_02270</name>
    <name evidence="2" type="ORF">QN216_06270</name>
    <name evidence="1" type="ORF">QN217_04175</name>
</gene>
<dbReference type="AlphaFoldDB" id="A0AB39UPE0"/>
<proteinExistence type="predicted"/>
<dbReference type="RefSeq" id="WP_369342002.1">
    <property type="nucleotide sequence ID" value="NZ_CP129675.1"/>
</dbReference>
<dbReference type="EMBL" id="CP129682">
    <property type="protein sequence ID" value="XDS47960.1"/>
    <property type="molecule type" value="Genomic_DNA"/>
</dbReference>
<protein>
    <submittedName>
        <fullName evidence="3">Uncharacterized protein</fullName>
    </submittedName>
</protein>
<dbReference type="KEGG" id="bfk:QN062_02270"/>
<organism evidence="3">
    <name type="scientific">Bifidobacterium fermentum</name>
    <dbReference type="NCBI Taxonomy" id="3059035"/>
    <lineage>
        <taxon>Bacteria</taxon>
        <taxon>Bacillati</taxon>
        <taxon>Actinomycetota</taxon>
        <taxon>Actinomycetes</taxon>
        <taxon>Bifidobacteriales</taxon>
        <taxon>Bifidobacteriaceae</taxon>
        <taxon>Bifidobacterium</taxon>
    </lineage>
</organism>
<evidence type="ECO:0000313" key="3">
    <source>
        <dbReference type="EMBL" id="XDS51038.1"/>
    </source>
</evidence>
<accession>A0AB39UPE0</accession>
<sequence>MTHITSERAAMYLEMMERTLWKDINLDGVFCLKTFASDDYDRSYDIYQKNHRDPDKLLTVILIIDDTYFTVSIKHQDSIIFTDGGEIFDEYSFFDDYIDKLCKRVNELLLEYPLEDLPQADIDLIHEDIRTNTSLYGMRVSDEELRQRKLREVSREKEHQQVLAYYRTLPWYRQLLLFIQGKMF</sequence>
<dbReference type="EMBL" id="CP129683">
    <property type="protein sequence ID" value="XDS51038.1"/>
    <property type="molecule type" value="Genomic_DNA"/>
</dbReference>
<evidence type="ECO:0000313" key="1">
    <source>
        <dbReference type="EMBL" id="XDS47331.1"/>
    </source>
</evidence>
<evidence type="ECO:0000313" key="2">
    <source>
        <dbReference type="EMBL" id="XDS47960.1"/>
    </source>
</evidence>
<dbReference type="EMBL" id="CP129675">
    <property type="protein sequence ID" value="XDS47331.1"/>
    <property type="molecule type" value="Genomic_DNA"/>
</dbReference>
<name>A0AB39UPE0_9BIFI</name>
<reference evidence="3" key="1">
    <citation type="submission" date="2023-07" db="EMBL/GenBank/DDBJ databases">
        <title>Bifidobacterium aquikefiriaerophilum sp. nov. and Bifidobacterium eccum sp. nov., isolated from water kefir.</title>
        <authorList>
            <person name="Breselge S."/>
            <person name="Bellassi P."/>
            <person name="Barcenilla C."/>
            <person name="Alvarez-Ordonez A."/>
            <person name="Morelli L."/>
            <person name="Cotter P.D."/>
        </authorList>
    </citation>
    <scope>NUCLEOTIDE SEQUENCE</scope>
    <source>
        <strain evidence="3">WK012_4_13</strain>
        <strain evidence="2">WK013_4_14</strain>
        <strain evidence="1">WK048_4_13</strain>
    </source>
</reference>